<dbReference type="AlphaFoldDB" id="A0A5B9W559"/>
<protein>
    <submittedName>
        <fullName evidence="1">Uncharacterized protein</fullName>
    </submittedName>
</protein>
<evidence type="ECO:0000313" key="1">
    <source>
        <dbReference type="EMBL" id="QEH35846.1"/>
    </source>
</evidence>
<evidence type="ECO:0000313" key="2">
    <source>
        <dbReference type="Proteomes" id="UP000324233"/>
    </source>
</evidence>
<dbReference type="Proteomes" id="UP000324233">
    <property type="component" value="Chromosome"/>
</dbReference>
<organism evidence="1 2">
    <name type="scientific">Aquisphaera giovannonii</name>
    <dbReference type="NCBI Taxonomy" id="406548"/>
    <lineage>
        <taxon>Bacteria</taxon>
        <taxon>Pseudomonadati</taxon>
        <taxon>Planctomycetota</taxon>
        <taxon>Planctomycetia</taxon>
        <taxon>Isosphaerales</taxon>
        <taxon>Isosphaeraceae</taxon>
        <taxon>Aquisphaera</taxon>
    </lineage>
</organism>
<reference evidence="1 2" key="1">
    <citation type="submission" date="2019-08" db="EMBL/GenBank/DDBJ databases">
        <title>Deep-cultivation of Planctomycetes and their phenomic and genomic characterization uncovers novel biology.</title>
        <authorList>
            <person name="Wiegand S."/>
            <person name="Jogler M."/>
            <person name="Boedeker C."/>
            <person name="Pinto D."/>
            <person name="Vollmers J."/>
            <person name="Rivas-Marin E."/>
            <person name="Kohn T."/>
            <person name="Peeters S.H."/>
            <person name="Heuer A."/>
            <person name="Rast P."/>
            <person name="Oberbeckmann S."/>
            <person name="Bunk B."/>
            <person name="Jeske O."/>
            <person name="Meyerdierks A."/>
            <person name="Storesund J.E."/>
            <person name="Kallscheuer N."/>
            <person name="Luecker S."/>
            <person name="Lage O.M."/>
            <person name="Pohl T."/>
            <person name="Merkel B.J."/>
            <person name="Hornburger P."/>
            <person name="Mueller R.-W."/>
            <person name="Bruemmer F."/>
            <person name="Labrenz M."/>
            <person name="Spormann A.M."/>
            <person name="Op den Camp H."/>
            <person name="Overmann J."/>
            <person name="Amann R."/>
            <person name="Jetten M.S.M."/>
            <person name="Mascher T."/>
            <person name="Medema M.H."/>
            <person name="Devos D.P."/>
            <person name="Kaster A.-K."/>
            <person name="Ovreas L."/>
            <person name="Rohde M."/>
            <person name="Galperin M.Y."/>
            <person name="Jogler C."/>
        </authorList>
    </citation>
    <scope>NUCLEOTIDE SEQUENCE [LARGE SCALE GENOMIC DNA]</scope>
    <source>
        <strain evidence="1 2">OJF2</strain>
    </source>
</reference>
<keyword evidence="2" id="KW-1185">Reference proteome</keyword>
<proteinExistence type="predicted"/>
<dbReference type="EMBL" id="CP042997">
    <property type="protein sequence ID" value="QEH35846.1"/>
    <property type="molecule type" value="Genomic_DNA"/>
</dbReference>
<gene>
    <name evidence="1" type="ORF">OJF2_44030</name>
</gene>
<dbReference type="KEGG" id="agv:OJF2_44030"/>
<sequence length="206" mass="22810">MIDSIRTFDLYWPSRVPSVASSSEVPRIPSYRVGEPFGEGRRAWPVGAHYRHGDNGHELVLIHSSPDSSIVNDAWRGEAEFAISIRAAMIVFSYRFGRTIPWSDAPYSWHMQDAASRRLPPPGGSPEARALLWVSLVGAEDGLILAQRGVVLAPAFTRALEAAIRRQASRPFDPHGCVTAVRDVLVARRTPEERLRLAASRTRGNC</sequence>
<accession>A0A5B9W559</accession>
<name>A0A5B9W559_9BACT</name>